<dbReference type="AlphaFoldDB" id="A0A7X2T0U9"/>
<dbReference type="RefSeq" id="WP_154530855.1">
    <property type="nucleotide sequence ID" value="NZ_VULX01000006.1"/>
</dbReference>
<dbReference type="InterPro" id="IPR014825">
    <property type="entry name" value="DNA_alkylation"/>
</dbReference>
<dbReference type="InterPro" id="IPR016024">
    <property type="entry name" value="ARM-type_fold"/>
</dbReference>
<gene>
    <name evidence="1" type="ORF">FYJ33_06045</name>
</gene>
<reference evidence="1 2" key="1">
    <citation type="submission" date="2019-08" db="EMBL/GenBank/DDBJ databases">
        <title>In-depth cultivation of the pig gut microbiome towards novel bacterial diversity and tailored functional studies.</title>
        <authorList>
            <person name="Wylensek D."/>
            <person name="Hitch T.C.A."/>
            <person name="Clavel T."/>
        </authorList>
    </citation>
    <scope>NUCLEOTIDE SEQUENCE [LARGE SCALE GENOMIC DNA]</scope>
    <source>
        <strain evidence="1 2">WCA-383-APC-5B</strain>
    </source>
</reference>
<dbReference type="Gene3D" id="1.25.10.90">
    <property type="match status" value="1"/>
</dbReference>
<dbReference type="Pfam" id="PF08713">
    <property type="entry name" value="DNA_alkylation"/>
    <property type="match status" value="1"/>
</dbReference>
<evidence type="ECO:0000313" key="1">
    <source>
        <dbReference type="EMBL" id="MSR90977.1"/>
    </source>
</evidence>
<dbReference type="Proteomes" id="UP000460287">
    <property type="component" value="Unassembled WGS sequence"/>
</dbReference>
<dbReference type="SUPFAM" id="SSF48371">
    <property type="entry name" value="ARM repeat"/>
    <property type="match status" value="1"/>
</dbReference>
<comment type="caution">
    <text evidence="1">The sequence shown here is derived from an EMBL/GenBank/DDBJ whole genome shotgun (WGS) entry which is preliminary data.</text>
</comment>
<sequence>MNYLNTKIREELFSLQDKKYKDFHSSLCPGTDNIIGVRTPVLRTLAKKLSKQINVDNYLNEACDDYYEEVMLQALVIGYIKVDIERRFEYMKKFIPKIYNWAVCDIFCSSLKFTKKNCQTIHYYSAV</sequence>
<evidence type="ECO:0000313" key="2">
    <source>
        <dbReference type="Proteomes" id="UP000460287"/>
    </source>
</evidence>
<name>A0A7X2T0U9_9CLOT</name>
<proteinExistence type="predicted"/>
<organism evidence="1 2">
    <name type="scientific">Inconstantimicrobium porci</name>
    <dbReference type="NCBI Taxonomy" id="2652291"/>
    <lineage>
        <taxon>Bacteria</taxon>
        <taxon>Bacillati</taxon>
        <taxon>Bacillota</taxon>
        <taxon>Clostridia</taxon>
        <taxon>Eubacteriales</taxon>
        <taxon>Clostridiaceae</taxon>
        <taxon>Inconstantimicrobium</taxon>
    </lineage>
</organism>
<accession>A0A7X2T0U9</accession>
<protein>
    <submittedName>
        <fullName evidence="1">DNA alkylation repair protein</fullName>
    </submittedName>
</protein>
<dbReference type="EMBL" id="VULX01000006">
    <property type="protein sequence ID" value="MSR90977.1"/>
    <property type="molecule type" value="Genomic_DNA"/>
</dbReference>
<dbReference type="CDD" id="cd06561">
    <property type="entry name" value="AlkD_like"/>
    <property type="match status" value="1"/>
</dbReference>
<keyword evidence="2" id="KW-1185">Reference proteome</keyword>